<name>A0ACC2EP45_DIPCM</name>
<protein>
    <submittedName>
        <fullName evidence="1">Uncharacterized protein</fullName>
    </submittedName>
</protein>
<evidence type="ECO:0000313" key="2">
    <source>
        <dbReference type="Proteomes" id="UP001162992"/>
    </source>
</evidence>
<evidence type="ECO:0000313" key="1">
    <source>
        <dbReference type="EMBL" id="KAJ7568241.1"/>
    </source>
</evidence>
<proteinExistence type="predicted"/>
<keyword evidence="2" id="KW-1185">Reference proteome</keyword>
<sequence length="836" mass="92951">MDQDDVEFEQLLGEIPRATSAPPQVEEHHRGHSSGLFLSSSDVGKPFSATRRSDGPVEGSAHIFSREKKLIYSLPQQQQQLLKDDHALACSFGSLSLNSNHHHRPHNEGMMHAQGIDGQRSNGFANGNSFADETVMALPQEFSLETTGQPIQKLLKGGRVSRSSPVDAYAASVHNQHHLHNQSIHASSLFPNGSASSSNLSTNFSKQPDWNPFTVPHEHLRHSQLLQDQISLQRRVHEDQIQAQLYASLQSQASVPGFAMMPVSRMHSSMQTMQPALFQPCIHLGDYNQQLLYKQRQHLSPVQQVNWGGLHPQVGPTASAPEPFHLPQVGGLCCSSQGYCSQDESCSSALAHSEAAPRNSDSHLLPGSHLPTKLFPQFNTSNTFQAAIPGTRIKAGFSRSKAGSVSTGGELLYPTHELQASLHSATLLSEMYPKSQSVAQVEVEAEGTRHFNAGTSHLQQQPKYSSLEEVKGQIYAIAKDQHGCRFLQRKFDEGSVEDIKTIFSEIFDHIVELMTDPFGNYLIQKLLEVCTESQRMQFLLVATQKAELVSISLNMHGTRAVQKLIETLTSPEQVDIVIRSLQPGVVNLIKDLNGNHVVQRCLQHLSNKDSQFIFDAAASHCVEIATHRHGCCVLQRCVDFSSGPQRDRLFSEIAANALVLSQDPYGNYVVQYILDLNILWASNEVMVRLGGNYPQLAMQKFSSNVVEKCLKLADEENRTRIIHELITSSSLGQLLHHEYANYVIQCALSVSKVCHALEIVFEVYGFSSYCAVILMYFCVCSSMFQYQLSKVFSFFFVYTSFFPDRNMCSPSINLLLTIMSILNDAWVNCKIQMLAA</sequence>
<dbReference type="Proteomes" id="UP001162992">
    <property type="component" value="Chromosome 1"/>
</dbReference>
<gene>
    <name evidence="1" type="ORF">O6H91_01G024500</name>
</gene>
<comment type="caution">
    <text evidence="1">The sequence shown here is derived from an EMBL/GenBank/DDBJ whole genome shotgun (WGS) entry which is preliminary data.</text>
</comment>
<dbReference type="EMBL" id="CM055092">
    <property type="protein sequence ID" value="KAJ7568241.1"/>
    <property type="molecule type" value="Genomic_DNA"/>
</dbReference>
<reference evidence="2" key="1">
    <citation type="journal article" date="2024" name="Proc. Natl. Acad. Sci. U.S.A.">
        <title>Extraordinary preservation of gene collinearity over three hundred million years revealed in homosporous lycophytes.</title>
        <authorList>
            <person name="Li C."/>
            <person name="Wickell D."/>
            <person name="Kuo L.Y."/>
            <person name="Chen X."/>
            <person name="Nie B."/>
            <person name="Liao X."/>
            <person name="Peng D."/>
            <person name="Ji J."/>
            <person name="Jenkins J."/>
            <person name="Williams M."/>
            <person name="Shu S."/>
            <person name="Plott C."/>
            <person name="Barry K."/>
            <person name="Rajasekar S."/>
            <person name="Grimwood J."/>
            <person name="Han X."/>
            <person name="Sun S."/>
            <person name="Hou Z."/>
            <person name="He W."/>
            <person name="Dai G."/>
            <person name="Sun C."/>
            <person name="Schmutz J."/>
            <person name="Leebens-Mack J.H."/>
            <person name="Li F.W."/>
            <person name="Wang L."/>
        </authorList>
    </citation>
    <scope>NUCLEOTIDE SEQUENCE [LARGE SCALE GENOMIC DNA]</scope>
    <source>
        <strain evidence="2">cv. PW_Plant_1</strain>
    </source>
</reference>
<accession>A0ACC2EP45</accession>
<organism evidence="1 2">
    <name type="scientific">Diphasiastrum complanatum</name>
    <name type="common">Issler's clubmoss</name>
    <name type="synonym">Lycopodium complanatum</name>
    <dbReference type="NCBI Taxonomy" id="34168"/>
    <lineage>
        <taxon>Eukaryota</taxon>
        <taxon>Viridiplantae</taxon>
        <taxon>Streptophyta</taxon>
        <taxon>Embryophyta</taxon>
        <taxon>Tracheophyta</taxon>
        <taxon>Lycopodiopsida</taxon>
        <taxon>Lycopodiales</taxon>
        <taxon>Lycopodiaceae</taxon>
        <taxon>Lycopodioideae</taxon>
        <taxon>Diphasiastrum</taxon>
    </lineage>
</organism>